<evidence type="ECO:0000313" key="9">
    <source>
        <dbReference type="EMBL" id="OQP58543.1"/>
    </source>
</evidence>
<dbReference type="STRING" id="550983.A4R26_03555"/>
<keyword evidence="3 6" id="KW-0732">Signal</keyword>
<keyword evidence="4" id="KW-0472">Membrane</keyword>
<dbReference type="InterPro" id="IPR012944">
    <property type="entry name" value="SusD_RagB_dom"/>
</dbReference>
<feature type="domain" description="SusD-like N-terminal" evidence="8">
    <location>
        <begin position="24"/>
        <end position="242"/>
    </location>
</feature>
<evidence type="ECO:0000256" key="3">
    <source>
        <dbReference type="ARBA" id="ARBA00022729"/>
    </source>
</evidence>
<dbReference type="AlphaFoldDB" id="A0A1V9FJJ7"/>
<accession>A0A1V9FJJ7</accession>
<keyword evidence="10" id="KW-1185">Reference proteome</keyword>
<dbReference type="InterPro" id="IPR011990">
    <property type="entry name" value="TPR-like_helical_dom_sf"/>
</dbReference>
<gene>
    <name evidence="9" type="ORF">A4R26_03555</name>
</gene>
<dbReference type="SUPFAM" id="SSF48452">
    <property type="entry name" value="TPR-like"/>
    <property type="match status" value="1"/>
</dbReference>
<evidence type="ECO:0000256" key="4">
    <source>
        <dbReference type="ARBA" id="ARBA00023136"/>
    </source>
</evidence>
<evidence type="ECO:0000256" key="1">
    <source>
        <dbReference type="ARBA" id="ARBA00004442"/>
    </source>
</evidence>
<reference evidence="10" key="1">
    <citation type="submission" date="2016-04" db="EMBL/GenBank/DDBJ databases">
        <authorList>
            <person name="Chen L."/>
            <person name="Zhuang W."/>
            <person name="Wang G."/>
        </authorList>
    </citation>
    <scope>NUCLEOTIDE SEQUENCE [LARGE SCALE GENOMIC DNA]</scope>
    <source>
        <strain evidence="10">208</strain>
    </source>
</reference>
<protein>
    <submittedName>
        <fullName evidence="9">Carbohydrate-binding protein SusD</fullName>
    </submittedName>
</protein>
<comment type="caution">
    <text evidence="9">The sequence shown here is derived from an EMBL/GenBank/DDBJ whole genome shotgun (WGS) entry which is preliminary data.</text>
</comment>
<feature type="signal peptide" evidence="6">
    <location>
        <begin position="1"/>
        <end position="22"/>
    </location>
</feature>
<evidence type="ECO:0000259" key="8">
    <source>
        <dbReference type="Pfam" id="PF14322"/>
    </source>
</evidence>
<dbReference type="InterPro" id="IPR033985">
    <property type="entry name" value="SusD-like_N"/>
</dbReference>
<dbReference type="GO" id="GO:0009279">
    <property type="term" value="C:cell outer membrane"/>
    <property type="evidence" value="ECO:0007669"/>
    <property type="project" value="UniProtKB-SubCell"/>
</dbReference>
<dbReference type="PROSITE" id="PS51257">
    <property type="entry name" value="PROKAR_LIPOPROTEIN"/>
    <property type="match status" value="1"/>
</dbReference>
<evidence type="ECO:0000313" key="10">
    <source>
        <dbReference type="Proteomes" id="UP000192276"/>
    </source>
</evidence>
<dbReference type="Proteomes" id="UP000192276">
    <property type="component" value="Unassembled WGS sequence"/>
</dbReference>
<name>A0A1V9FJJ7_9BACT</name>
<dbReference type="OrthoDB" id="9792139at2"/>
<feature type="chain" id="PRO_5012415733" evidence="6">
    <location>
        <begin position="23"/>
        <end position="492"/>
    </location>
</feature>
<evidence type="ECO:0000259" key="7">
    <source>
        <dbReference type="Pfam" id="PF07980"/>
    </source>
</evidence>
<dbReference type="Gene3D" id="1.25.40.390">
    <property type="match status" value="1"/>
</dbReference>
<dbReference type="EMBL" id="LWBP01000188">
    <property type="protein sequence ID" value="OQP58543.1"/>
    <property type="molecule type" value="Genomic_DNA"/>
</dbReference>
<evidence type="ECO:0000256" key="5">
    <source>
        <dbReference type="ARBA" id="ARBA00023237"/>
    </source>
</evidence>
<evidence type="ECO:0000256" key="2">
    <source>
        <dbReference type="ARBA" id="ARBA00006275"/>
    </source>
</evidence>
<dbReference type="RefSeq" id="WP_081165963.1">
    <property type="nucleotide sequence ID" value="NZ_LWBP01000188.1"/>
</dbReference>
<feature type="domain" description="RagB/SusD" evidence="7">
    <location>
        <begin position="371"/>
        <end position="457"/>
    </location>
</feature>
<proteinExistence type="inferred from homology"/>
<organism evidence="9 10">
    <name type="scientific">Niastella populi</name>
    <dbReference type="NCBI Taxonomy" id="550983"/>
    <lineage>
        <taxon>Bacteria</taxon>
        <taxon>Pseudomonadati</taxon>
        <taxon>Bacteroidota</taxon>
        <taxon>Chitinophagia</taxon>
        <taxon>Chitinophagales</taxon>
        <taxon>Chitinophagaceae</taxon>
        <taxon>Niastella</taxon>
    </lineage>
</organism>
<dbReference type="Pfam" id="PF07980">
    <property type="entry name" value="SusD_RagB"/>
    <property type="match status" value="1"/>
</dbReference>
<sequence>MKPIFIYAFGLAGMLATLSACHREYLDPAPQNSVSDASAFSTAARIANQMPALYATFKSGAFYGGRYIVYGDIRGEDFIAQDPNLVTNYDVWFLNPTNTATSVKGLWLQAYLLINACNVFIDGMNSKGIAVIGNTIGNAYVGEARLLRAMAYYSLLQFYARPYADENGSKAGVPLRLTGILGPGFSDMARSSVAEVYTQILSDLDFAEANLPLSNAPAAASMGNVTRAHRNTAISLKTRVYLSMHKYDKVIEEANKIVPTTGPFTAKGGVANTLVTDYASIFKAPYLTAESILSMPFTSNAADAPGTQNDLRSYFYAAANGVGSIYSLNPSGIVANAGWLANDTRRSLIDTSKATANLGKIYVKKFPTATPSDYVIVMRWAEVLLNLAEARVRNTNTVDAQAIALLNAVHGRSDAATVFTPGSFADASSLINTILTERRIEFLGEGLRNNDLMRLLQTIPAKGAATARAPSEEGYIWPASSDEKAFNKLWVD</sequence>
<evidence type="ECO:0000256" key="6">
    <source>
        <dbReference type="SAM" id="SignalP"/>
    </source>
</evidence>
<dbReference type="CDD" id="cd08977">
    <property type="entry name" value="SusD"/>
    <property type="match status" value="1"/>
</dbReference>
<dbReference type="Pfam" id="PF14322">
    <property type="entry name" value="SusD-like_3"/>
    <property type="match status" value="1"/>
</dbReference>
<comment type="subcellular location">
    <subcellularLocation>
        <location evidence="1">Cell outer membrane</location>
    </subcellularLocation>
</comment>
<comment type="similarity">
    <text evidence="2">Belongs to the SusD family.</text>
</comment>
<keyword evidence="5" id="KW-0998">Cell outer membrane</keyword>